<evidence type="ECO:0000256" key="7">
    <source>
        <dbReference type="ARBA" id="ARBA00023004"/>
    </source>
</evidence>
<dbReference type="GO" id="GO:0005506">
    <property type="term" value="F:iron ion binding"/>
    <property type="evidence" value="ECO:0007669"/>
    <property type="project" value="InterPro"/>
</dbReference>
<reference evidence="10 11" key="1">
    <citation type="submission" date="2013-12" db="EMBL/GenBank/DDBJ databases">
        <authorList>
            <person name="Cubeta M."/>
            <person name="Pakala S."/>
            <person name="Fedorova N."/>
            <person name="Thomas E."/>
            <person name="Dean R."/>
            <person name="Jabaji S."/>
            <person name="Neate S."/>
            <person name="Toda T."/>
            <person name="Tavantzis S."/>
            <person name="Vilgalys R."/>
            <person name="Bharathan N."/>
            <person name="Pakala S."/>
            <person name="Losada L.S."/>
            <person name="Zafar N."/>
            <person name="Nierman W."/>
        </authorList>
    </citation>
    <scope>NUCLEOTIDE SEQUENCE [LARGE SCALE GENOMIC DNA]</scope>
    <source>
        <strain evidence="10 11">123E</strain>
    </source>
</reference>
<dbReference type="Pfam" id="PF00067">
    <property type="entry name" value="p450"/>
    <property type="match status" value="1"/>
</dbReference>
<dbReference type="GO" id="GO:0016705">
    <property type="term" value="F:oxidoreductase activity, acting on paired donors, with incorporation or reduction of molecular oxygen"/>
    <property type="evidence" value="ECO:0007669"/>
    <property type="project" value="InterPro"/>
</dbReference>
<comment type="cofactor">
    <cofactor evidence="1 9">
        <name>heme</name>
        <dbReference type="ChEBI" id="CHEBI:30413"/>
    </cofactor>
</comment>
<dbReference type="PRINTS" id="PR00463">
    <property type="entry name" value="EP450I"/>
</dbReference>
<evidence type="ECO:0000256" key="9">
    <source>
        <dbReference type="PIRSR" id="PIRSR602401-1"/>
    </source>
</evidence>
<keyword evidence="6" id="KW-0560">Oxidoreductase</keyword>
<dbReference type="PANTHER" id="PTHR24305:SF166">
    <property type="entry name" value="CYTOCHROME P450 12A4, MITOCHONDRIAL-RELATED"/>
    <property type="match status" value="1"/>
</dbReference>
<dbReference type="HOGENOM" id="CLU_001570_5_11_1"/>
<evidence type="ECO:0000313" key="10">
    <source>
        <dbReference type="EMBL" id="KEP49043.1"/>
    </source>
</evidence>
<keyword evidence="8" id="KW-0503">Monooxygenase</keyword>
<dbReference type="InterPro" id="IPR036396">
    <property type="entry name" value="Cyt_P450_sf"/>
</dbReference>
<dbReference type="Gene3D" id="1.10.630.10">
    <property type="entry name" value="Cytochrome P450"/>
    <property type="match status" value="1"/>
</dbReference>
<name>A0A074RWL4_9AGAM</name>
<dbReference type="Proteomes" id="UP000027456">
    <property type="component" value="Unassembled WGS sequence"/>
</dbReference>
<dbReference type="PRINTS" id="PR00385">
    <property type="entry name" value="P450"/>
</dbReference>
<evidence type="ECO:0000256" key="5">
    <source>
        <dbReference type="ARBA" id="ARBA00022723"/>
    </source>
</evidence>
<dbReference type="GO" id="GO:0020037">
    <property type="term" value="F:heme binding"/>
    <property type="evidence" value="ECO:0007669"/>
    <property type="project" value="InterPro"/>
</dbReference>
<evidence type="ECO:0000256" key="6">
    <source>
        <dbReference type="ARBA" id="ARBA00023002"/>
    </source>
</evidence>
<evidence type="ECO:0000256" key="8">
    <source>
        <dbReference type="ARBA" id="ARBA00023033"/>
    </source>
</evidence>
<dbReference type="InterPro" id="IPR002401">
    <property type="entry name" value="Cyt_P450_E_grp-I"/>
</dbReference>
<keyword evidence="5 9" id="KW-0479">Metal-binding</keyword>
<evidence type="ECO:0000313" key="11">
    <source>
        <dbReference type="Proteomes" id="UP000027456"/>
    </source>
</evidence>
<dbReference type="AlphaFoldDB" id="A0A074RWL4"/>
<dbReference type="GO" id="GO:0004497">
    <property type="term" value="F:monooxygenase activity"/>
    <property type="evidence" value="ECO:0007669"/>
    <property type="project" value="UniProtKB-KW"/>
</dbReference>
<evidence type="ECO:0000256" key="3">
    <source>
        <dbReference type="ARBA" id="ARBA00010617"/>
    </source>
</evidence>
<dbReference type="InterPro" id="IPR001128">
    <property type="entry name" value="Cyt_P450"/>
</dbReference>
<comment type="pathway">
    <text evidence="2">Secondary metabolite biosynthesis.</text>
</comment>
<accession>A0A074RWL4</accession>
<dbReference type="PANTHER" id="PTHR24305">
    <property type="entry name" value="CYTOCHROME P450"/>
    <property type="match status" value="1"/>
</dbReference>
<comment type="similarity">
    <text evidence="3">Belongs to the cytochrome P450 family.</text>
</comment>
<keyword evidence="7 9" id="KW-0408">Iron</keyword>
<dbReference type="InterPro" id="IPR050121">
    <property type="entry name" value="Cytochrome_P450_monoxygenase"/>
</dbReference>
<proteinExistence type="inferred from homology"/>
<evidence type="ECO:0000256" key="1">
    <source>
        <dbReference type="ARBA" id="ARBA00001971"/>
    </source>
</evidence>
<dbReference type="STRING" id="1423351.A0A074RWL4"/>
<dbReference type="SUPFAM" id="SSF48264">
    <property type="entry name" value="Cytochrome P450"/>
    <property type="match status" value="1"/>
</dbReference>
<evidence type="ECO:0000256" key="2">
    <source>
        <dbReference type="ARBA" id="ARBA00005179"/>
    </source>
</evidence>
<evidence type="ECO:0000256" key="4">
    <source>
        <dbReference type="ARBA" id="ARBA00022617"/>
    </source>
</evidence>
<protein>
    <submittedName>
        <fullName evidence="10">Cytochrome P450 family protein</fullName>
    </submittedName>
</protein>
<comment type="caution">
    <text evidence="10">The sequence shown here is derived from an EMBL/GenBank/DDBJ whole genome shotgun (WGS) entry which is preliminary data.</text>
</comment>
<sequence length="566" mass="63186">MLNSTLNSTLTSASSFQPLFDYIAAAKEHPVELGLSILVALGARFVYKTLKRANAFSNLDGPTPSSFLWGDEALLFNFETSLTIHDELLDRYGPVCRIKGPLGEDRIWIADPRAMSDMVVKGFDDFHEVEGFVAWFALTHGPTIITTSGHKHRTQRKLICGITPTFNSITHYLEDIITSTVRAGGGNTGVIDMHHWMSNVALEMIGQAGMGYSFGVMEGKEPEYLEASRQLFPLITELWYIRPFLPTLMKIGPARFRRFVVDCISFGPINRLKRVTDTMDETAAEVYSQKKRALASGTLDSEIAAGNDVMSMLLKQNEVVPPEDQMTEAEIQAQVNGLLFGGHDTTSAALARTLHLLAQYPEVQDRLRAEVREAHGIHGKDLDYDQLNSLKYLDAVCRESLRLWSPAQLTERVAAKDWNLPLRYPVKSKDGRTMISDLHIKEGTQLYLSLGSVNRDKQTWGDDADHFKPSRWLEPLPNSVTESKIPGVYSNTMTFLGGPRSCIGFKFSQLEMKVVLSSLVSSFRFDLGSEELIWVAAGITKPHARREDGAIEPEPSLRMKVTLVDD</sequence>
<gene>
    <name evidence="10" type="ORF">V565_109480</name>
</gene>
<organism evidence="10 11">
    <name type="scientific">Rhizoctonia solani 123E</name>
    <dbReference type="NCBI Taxonomy" id="1423351"/>
    <lineage>
        <taxon>Eukaryota</taxon>
        <taxon>Fungi</taxon>
        <taxon>Dikarya</taxon>
        <taxon>Basidiomycota</taxon>
        <taxon>Agaricomycotina</taxon>
        <taxon>Agaricomycetes</taxon>
        <taxon>Cantharellales</taxon>
        <taxon>Ceratobasidiaceae</taxon>
        <taxon>Rhizoctonia</taxon>
    </lineage>
</organism>
<feature type="binding site" description="axial binding residue" evidence="9">
    <location>
        <position position="502"/>
    </location>
    <ligand>
        <name>heme</name>
        <dbReference type="ChEBI" id="CHEBI:30413"/>
    </ligand>
    <ligandPart>
        <name>Fe</name>
        <dbReference type="ChEBI" id="CHEBI:18248"/>
    </ligandPart>
</feature>
<dbReference type="OrthoDB" id="1470350at2759"/>
<keyword evidence="4 9" id="KW-0349">Heme</keyword>
<keyword evidence="11" id="KW-1185">Reference proteome</keyword>
<dbReference type="EMBL" id="AZST01000417">
    <property type="protein sequence ID" value="KEP49043.1"/>
    <property type="molecule type" value="Genomic_DNA"/>
</dbReference>